<protein>
    <recommendedName>
        <fullName evidence="3">SAM domain-containing protein</fullName>
    </recommendedName>
</protein>
<name>A0A5E4QXU6_9NEOP</name>
<evidence type="ECO:0000313" key="2">
    <source>
        <dbReference type="Proteomes" id="UP000324832"/>
    </source>
</evidence>
<dbReference type="SUPFAM" id="SSF47769">
    <property type="entry name" value="SAM/Pointed domain"/>
    <property type="match status" value="1"/>
</dbReference>
<sequence>MDSNITGLWVNFFTAAGIPSEVAATYALTFTENRIQNDMLLDLNKEYLRDMGIIRMGDIIAILRHAKRVHENTARDKVLSTTSVTSKVPVAAVTGRSTVAQPSSQLKQTAKESAKPIFTRLGVKEKTDVVIPVPKDALKYEGILKSPPVVKRGFTVTSNNNIRKVNVGTMRADEAPMSVKDKLALPKAKSVKFSNKVEYKEIEAISNVVEKVNTFFNKPERRLAMPEMTVKGRLGVKKDQPNVVITKNIFKRLGI</sequence>
<reference evidence="1 2" key="1">
    <citation type="submission" date="2017-07" db="EMBL/GenBank/DDBJ databases">
        <authorList>
            <person name="Talla V."/>
            <person name="Backstrom N."/>
        </authorList>
    </citation>
    <scope>NUCLEOTIDE SEQUENCE [LARGE SCALE GENOMIC DNA]</scope>
</reference>
<dbReference type="EMBL" id="FZQP02006110">
    <property type="protein sequence ID" value="VVD02476.1"/>
    <property type="molecule type" value="Genomic_DNA"/>
</dbReference>
<dbReference type="InterPro" id="IPR040772">
    <property type="entry name" value="C19orf47_SAM"/>
</dbReference>
<proteinExistence type="predicted"/>
<dbReference type="PANTHER" id="PTHR21359:SF1">
    <property type="entry name" value="DUF5577 DOMAIN-CONTAINING PROTEIN"/>
    <property type="match status" value="1"/>
</dbReference>
<dbReference type="InterPro" id="IPR039161">
    <property type="entry name" value="C19orf47-like"/>
</dbReference>
<evidence type="ECO:0000313" key="1">
    <source>
        <dbReference type="EMBL" id="VVD02476.1"/>
    </source>
</evidence>
<dbReference type="CDD" id="cd09531">
    <property type="entry name" value="SAM_CS047"/>
    <property type="match status" value="1"/>
</dbReference>
<dbReference type="InterPro" id="IPR013761">
    <property type="entry name" value="SAM/pointed_sf"/>
</dbReference>
<evidence type="ECO:0008006" key="3">
    <source>
        <dbReference type="Google" id="ProtNLM"/>
    </source>
</evidence>
<keyword evidence="2" id="KW-1185">Reference proteome</keyword>
<accession>A0A5E4QXU6</accession>
<dbReference type="Pfam" id="PF18017">
    <property type="entry name" value="SAM_4"/>
    <property type="match status" value="1"/>
</dbReference>
<dbReference type="PANTHER" id="PTHR21359">
    <property type="entry name" value="DUF5577 DOMAIN-CONTAINING PROTEIN"/>
    <property type="match status" value="1"/>
</dbReference>
<gene>
    <name evidence="1" type="ORF">LSINAPIS_LOCUS12685</name>
</gene>
<dbReference type="GO" id="GO:0005634">
    <property type="term" value="C:nucleus"/>
    <property type="evidence" value="ECO:0007669"/>
    <property type="project" value="TreeGrafter"/>
</dbReference>
<organism evidence="1 2">
    <name type="scientific">Leptidea sinapis</name>
    <dbReference type="NCBI Taxonomy" id="189913"/>
    <lineage>
        <taxon>Eukaryota</taxon>
        <taxon>Metazoa</taxon>
        <taxon>Ecdysozoa</taxon>
        <taxon>Arthropoda</taxon>
        <taxon>Hexapoda</taxon>
        <taxon>Insecta</taxon>
        <taxon>Pterygota</taxon>
        <taxon>Neoptera</taxon>
        <taxon>Endopterygota</taxon>
        <taxon>Lepidoptera</taxon>
        <taxon>Glossata</taxon>
        <taxon>Ditrysia</taxon>
        <taxon>Papilionoidea</taxon>
        <taxon>Pieridae</taxon>
        <taxon>Dismorphiinae</taxon>
        <taxon>Leptidea</taxon>
    </lineage>
</organism>
<dbReference type="Gene3D" id="1.10.150.50">
    <property type="entry name" value="Transcription Factor, Ets-1"/>
    <property type="match status" value="1"/>
</dbReference>
<dbReference type="AlphaFoldDB" id="A0A5E4QXU6"/>
<dbReference type="Proteomes" id="UP000324832">
    <property type="component" value="Unassembled WGS sequence"/>
</dbReference>